<feature type="compositionally biased region" description="Low complexity" evidence="1">
    <location>
        <begin position="61"/>
        <end position="72"/>
    </location>
</feature>
<protein>
    <recommendedName>
        <fullName evidence="2">AAA+ ATPase domain-containing protein</fullName>
    </recommendedName>
</protein>
<name>A0A0D2M4H0_9CHLO</name>
<keyword evidence="4" id="KW-1185">Reference proteome</keyword>
<dbReference type="InterPro" id="IPR027417">
    <property type="entry name" value="P-loop_NTPase"/>
</dbReference>
<dbReference type="SMART" id="SM00382">
    <property type="entry name" value="AAA"/>
    <property type="match status" value="1"/>
</dbReference>
<feature type="compositionally biased region" description="Low complexity" evidence="1">
    <location>
        <begin position="127"/>
        <end position="161"/>
    </location>
</feature>
<evidence type="ECO:0000259" key="2">
    <source>
        <dbReference type="SMART" id="SM00382"/>
    </source>
</evidence>
<organism evidence="3 4">
    <name type="scientific">Monoraphidium neglectum</name>
    <dbReference type="NCBI Taxonomy" id="145388"/>
    <lineage>
        <taxon>Eukaryota</taxon>
        <taxon>Viridiplantae</taxon>
        <taxon>Chlorophyta</taxon>
        <taxon>core chlorophytes</taxon>
        <taxon>Chlorophyceae</taxon>
        <taxon>CS clade</taxon>
        <taxon>Sphaeropleales</taxon>
        <taxon>Selenastraceae</taxon>
        <taxon>Monoraphidium</taxon>
    </lineage>
</organism>
<dbReference type="PANTHER" id="PTHR20953">
    <property type="entry name" value="KINASE-RELATED"/>
    <property type="match status" value="1"/>
</dbReference>
<feature type="region of interest" description="Disordered" evidence="1">
    <location>
        <begin position="536"/>
        <end position="571"/>
    </location>
</feature>
<dbReference type="PANTHER" id="PTHR20953:SF3">
    <property type="entry name" value="P-LOOP CONTAINING NUCLEOSIDE TRIPHOSPHATE HYDROLASES SUPERFAMILY PROTEIN"/>
    <property type="match status" value="1"/>
</dbReference>
<dbReference type="GeneID" id="25742381"/>
<proteinExistence type="predicted"/>
<feature type="region of interest" description="Disordered" evidence="1">
    <location>
        <begin position="1"/>
        <end position="82"/>
    </location>
</feature>
<feature type="region of interest" description="Disordered" evidence="1">
    <location>
        <begin position="121"/>
        <end position="167"/>
    </location>
</feature>
<feature type="domain" description="AAA+ ATPase" evidence="2">
    <location>
        <begin position="357"/>
        <end position="502"/>
    </location>
</feature>
<dbReference type="SUPFAM" id="SSF52540">
    <property type="entry name" value="P-loop containing nucleoside triphosphate hydrolases"/>
    <property type="match status" value="1"/>
</dbReference>
<dbReference type="KEGG" id="mng:MNEG_9506"/>
<gene>
    <name evidence="3" type="ORF">MNEG_9506</name>
</gene>
<dbReference type="Gene3D" id="3.40.50.300">
    <property type="entry name" value="P-loop containing nucleotide triphosphate hydrolases"/>
    <property type="match status" value="1"/>
</dbReference>
<accession>A0A0D2M4H0</accession>
<evidence type="ECO:0000313" key="4">
    <source>
        <dbReference type="Proteomes" id="UP000054498"/>
    </source>
</evidence>
<dbReference type="InterPro" id="IPR003593">
    <property type="entry name" value="AAA+_ATPase"/>
</dbReference>
<evidence type="ECO:0000256" key="1">
    <source>
        <dbReference type="SAM" id="MobiDB-lite"/>
    </source>
</evidence>
<dbReference type="Proteomes" id="UP000054498">
    <property type="component" value="Unassembled WGS sequence"/>
</dbReference>
<evidence type="ECO:0000313" key="3">
    <source>
        <dbReference type="EMBL" id="KIY98454.1"/>
    </source>
</evidence>
<dbReference type="EMBL" id="KK102180">
    <property type="protein sequence ID" value="KIY98454.1"/>
    <property type="molecule type" value="Genomic_DNA"/>
</dbReference>
<reference evidence="3 4" key="1">
    <citation type="journal article" date="2013" name="BMC Genomics">
        <title>Reconstruction of the lipid metabolism for the microalga Monoraphidium neglectum from its genome sequence reveals characteristics suitable for biofuel production.</title>
        <authorList>
            <person name="Bogen C."/>
            <person name="Al-Dilaimi A."/>
            <person name="Albersmeier A."/>
            <person name="Wichmann J."/>
            <person name="Grundmann M."/>
            <person name="Rupp O."/>
            <person name="Lauersen K.J."/>
            <person name="Blifernez-Klassen O."/>
            <person name="Kalinowski J."/>
            <person name="Goesmann A."/>
            <person name="Mussgnug J.H."/>
            <person name="Kruse O."/>
        </authorList>
    </citation>
    <scope>NUCLEOTIDE SEQUENCE [LARGE SCALE GENOMIC DNA]</scope>
    <source>
        <strain evidence="3 4">SAG 48.87</strain>
    </source>
</reference>
<dbReference type="STRING" id="145388.A0A0D2M4H0"/>
<feature type="compositionally biased region" description="Low complexity" evidence="1">
    <location>
        <begin position="16"/>
        <end position="41"/>
    </location>
</feature>
<dbReference type="AlphaFoldDB" id="A0A0D2M4H0"/>
<sequence length="608" mass="59582">MTYGPGWRPRYELLDGGSSSRAGTAAAEREGAVGQQQQQQQQRDELEDEHSVMSHVGGVQAAAAAGAAAGGARRLSPPSPAELRRGWGAAAEGLLGVLPPGLAARLTDAVAAAAGAVEEGHLGDFSGSGRSSSSSSSTSSSSSSNSSSTSSSSSSSSSSSNGIGGNAMAAEDPIRTILLDWGRPARVALASGRACALPLLLVSAEDLWEVIAAVERSHGLPARPRGGGSKEQPPLWRFGSDEVPLAPGSLHRVSALTVALKDDGGGSGGGDGIGDSAATEETKGVTGLTITVGRLQGSALLIADVLAALAGGGGPHFEPSPAAPAASPARAAALCALDAAGDDGAARALARAAVGAPGPVVLVFGPPGSGKTALLRDAARTLSDVMGVSTLLVDSTVAAPCTNAGDTRGGCGWPPPAPQGAGGARYLVAGSAQEQAEAVAAASERHGCRVVMVDSVSTPEAAASVARAAASGASVMATIPASRREFVASEAFAGVRGVLLGPAASGAVVAAVELLEGGRVHLYELSLAGLDSPIGSQLRERETGGSSNSRNDGSGEGGRDETAGGSSGGSGGSGGVLVRFLSFAAARSRGVLVTSRSAAASAMDSIDM</sequence>
<dbReference type="RefSeq" id="XP_013897474.1">
    <property type="nucleotide sequence ID" value="XM_014042020.1"/>
</dbReference>